<name>A0A1E3Q7S1_LIPST</name>
<feature type="region of interest" description="Disordered" evidence="8">
    <location>
        <begin position="116"/>
        <end position="135"/>
    </location>
</feature>
<feature type="compositionally biased region" description="Low complexity" evidence="8">
    <location>
        <begin position="462"/>
        <end position="481"/>
    </location>
</feature>
<feature type="compositionally biased region" description="Low complexity" evidence="8">
    <location>
        <begin position="287"/>
        <end position="306"/>
    </location>
</feature>
<evidence type="ECO:0000256" key="5">
    <source>
        <dbReference type="ARBA" id="ARBA00023242"/>
    </source>
</evidence>
<dbReference type="GO" id="GO:0003677">
    <property type="term" value="F:DNA binding"/>
    <property type="evidence" value="ECO:0007669"/>
    <property type="project" value="TreeGrafter"/>
</dbReference>
<dbReference type="GO" id="GO:0005669">
    <property type="term" value="C:transcription factor TFIID complex"/>
    <property type="evidence" value="ECO:0007669"/>
    <property type="project" value="InterPro"/>
</dbReference>
<evidence type="ECO:0000256" key="4">
    <source>
        <dbReference type="ARBA" id="ARBA00023163"/>
    </source>
</evidence>
<feature type="domain" description="Transcription initiation factor TFIID subunit 12" evidence="9">
    <location>
        <begin position="646"/>
        <end position="728"/>
    </location>
</feature>
<feature type="region of interest" description="Disordered" evidence="8">
    <location>
        <begin position="1"/>
        <end position="41"/>
    </location>
</feature>
<dbReference type="GO" id="GO:0046982">
    <property type="term" value="F:protein heterodimerization activity"/>
    <property type="evidence" value="ECO:0007669"/>
    <property type="project" value="InterPro"/>
</dbReference>
<feature type="region of interest" description="Disordered" evidence="8">
    <location>
        <begin position="435"/>
        <end position="485"/>
    </location>
</feature>
<evidence type="ECO:0000313" key="10">
    <source>
        <dbReference type="EMBL" id="ODQ73628.1"/>
    </source>
</evidence>
<dbReference type="EMBL" id="KV454293">
    <property type="protein sequence ID" value="ODQ73628.1"/>
    <property type="molecule type" value="Genomic_DNA"/>
</dbReference>
<dbReference type="PANTHER" id="PTHR12264:SF21">
    <property type="entry name" value="TRANSCRIPTION INITIATION FACTOR TFIID SUBUNIT 12"/>
    <property type="match status" value="1"/>
</dbReference>
<feature type="compositionally biased region" description="Polar residues" evidence="8">
    <location>
        <begin position="116"/>
        <end position="125"/>
    </location>
</feature>
<comment type="subcellular location">
    <subcellularLocation>
        <location evidence="1">Nucleus</location>
    </subcellularLocation>
</comment>
<feature type="region of interest" description="Disordered" evidence="8">
    <location>
        <begin position="377"/>
        <end position="412"/>
    </location>
</feature>
<keyword evidence="3" id="KW-0805">Transcription regulation</keyword>
<feature type="compositionally biased region" description="Low complexity" evidence="8">
    <location>
        <begin position="377"/>
        <end position="388"/>
    </location>
</feature>
<accession>A0A1E3Q7S1</accession>
<evidence type="ECO:0000256" key="7">
    <source>
        <dbReference type="ARBA" id="ARBA00093657"/>
    </source>
</evidence>
<evidence type="ECO:0000256" key="6">
    <source>
        <dbReference type="ARBA" id="ARBA00075089"/>
    </source>
</evidence>
<gene>
    <name evidence="10" type="ORF">LIPSTDRAFT_70636</name>
</gene>
<dbReference type="Pfam" id="PF03847">
    <property type="entry name" value="TFIID_20kDa"/>
    <property type="match status" value="1"/>
</dbReference>
<evidence type="ECO:0000256" key="8">
    <source>
        <dbReference type="SAM" id="MobiDB-lite"/>
    </source>
</evidence>
<dbReference type="GO" id="GO:0017025">
    <property type="term" value="F:TBP-class protein binding"/>
    <property type="evidence" value="ECO:0007669"/>
    <property type="project" value="TreeGrafter"/>
</dbReference>
<dbReference type="Proteomes" id="UP000094385">
    <property type="component" value="Unassembled WGS sequence"/>
</dbReference>
<feature type="region of interest" description="Disordered" evidence="8">
    <location>
        <begin position="286"/>
        <end position="306"/>
    </location>
</feature>
<feature type="region of interest" description="Disordered" evidence="8">
    <location>
        <begin position="597"/>
        <end position="616"/>
    </location>
</feature>
<organism evidence="10 11">
    <name type="scientific">Lipomyces starkeyi NRRL Y-11557</name>
    <dbReference type="NCBI Taxonomy" id="675824"/>
    <lineage>
        <taxon>Eukaryota</taxon>
        <taxon>Fungi</taxon>
        <taxon>Dikarya</taxon>
        <taxon>Ascomycota</taxon>
        <taxon>Saccharomycotina</taxon>
        <taxon>Lipomycetes</taxon>
        <taxon>Lipomycetales</taxon>
        <taxon>Lipomycetaceae</taxon>
        <taxon>Lipomyces</taxon>
    </lineage>
</organism>
<dbReference type="GO" id="GO:0051123">
    <property type="term" value="P:RNA polymerase II preinitiation complex assembly"/>
    <property type="evidence" value="ECO:0007669"/>
    <property type="project" value="TreeGrafter"/>
</dbReference>
<evidence type="ECO:0000259" key="9">
    <source>
        <dbReference type="Pfam" id="PF03847"/>
    </source>
</evidence>
<dbReference type="Gene3D" id="1.10.20.10">
    <property type="entry name" value="Histone, subunit A"/>
    <property type="match status" value="1"/>
</dbReference>
<keyword evidence="5" id="KW-0539">Nucleus</keyword>
<keyword evidence="11" id="KW-1185">Reference proteome</keyword>
<dbReference type="InterPro" id="IPR003228">
    <property type="entry name" value="TFIID_TAF12_dom"/>
</dbReference>
<evidence type="ECO:0000256" key="3">
    <source>
        <dbReference type="ARBA" id="ARBA00023015"/>
    </source>
</evidence>
<evidence type="ECO:0000313" key="11">
    <source>
        <dbReference type="Proteomes" id="UP000094385"/>
    </source>
</evidence>
<feature type="region of interest" description="Disordered" evidence="8">
    <location>
        <begin position="510"/>
        <end position="567"/>
    </location>
</feature>
<dbReference type="OrthoDB" id="2193432at2759"/>
<feature type="compositionally biased region" description="Low complexity" evidence="8">
    <location>
        <begin position="126"/>
        <end position="135"/>
    </location>
</feature>
<feature type="region of interest" description="Disordered" evidence="8">
    <location>
        <begin position="143"/>
        <end position="193"/>
    </location>
</feature>
<feature type="compositionally biased region" description="Low complexity" evidence="8">
    <location>
        <begin position="164"/>
        <end position="193"/>
    </location>
</feature>
<dbReference type="PANTHER" id="PTHR12264">
    <property type="entry name" value="TRANSCRIPTION INITIATION FACTOR TFIID SUBUNIT 12"/>
    <property type="match status" value="1"/>
</dbReference>
<dbReference type="STRING" id="675824.A0A1E3Q7S1"/>
<proteinExistence type="inferred from homology"/>
<protein>
    <recommendedName>
        <fullName evidence="6">TBP-associated factor 12</fullName>
    </recommendedName>
    <alternativeName>
        <fullName evidence="7">Transcription initiation factor TFIID subunit 12</fullName>
    </alternativeName>
</protein>
<dbReference type="AlphaFoldDB" id="A0A1E3Q7S1"/>
<dbReference type="CDD" id="cd07981">
    <property type="entry name" value="HFD_TAF12"/>
    <property type="match status" value="1"/>
</dbReference>
<dbReference type="FunFam" id="1.10.20.10:FF:000011">
    <property type="entry name" value="Transcription initiation factor TFIID subunit 12"/>
    <property type="match status" value="1"/>
</dbReference>
<dbReference type="GO" id="GO:0000124">
    <property type="term" value="C:SAGA complex"/>
    <property type="evidence" value="ECO:0007669"/>
    <property type="project" value="InterPro"/>
</dbReference>
<evidence type="ECO:0000256" key="2">
    <source>
        <dbReference type="ARBA" id="ARBA00007530"/>
    </source>
</evidence>
<comment type="similarity">
    <text evidence="2">Belongs to the TAF12 family.</text>
</comment>
<dbReference type="InterPro" id="IPR009072">
    <property type="entry name" value="Histone-fold"/>
</dbReference>
<evidence type="ECO:0000256" key="1">
    <source>
        <dbReference type="ARBA" id="ARBA00004123"/>
    </source>
</evidence>
<dbReference type="SUPFAM" id="SSF47113">
    <property type="entry name" value="Histone-fold"/>
    <property type="match status" value="1"/>
</dbReference>
<keyword evidence="4" id="KW-0804">Transcription</keyword>
<feature type="compositionally biased region" description="Low complexity" evidence="8">
    <location>
        <begin position="510"/>
        <end position="558"/>
    </location>
</feature>
<reference evidence="10 11" key="1">
    <citation type="journal article" date="2016" name="Proc. Natl. Acad. Sci. U.S.A.">
        <title>Comparative genomics of biotechnologically important yeasts.</title>
        <authorList>
            <person name="Riley R."/>
            <person name="Haridas S."/>
            <person name="Wolfe K.H."/>
            <person name="Lopes M.R."/>
            <person name="Hittinger C.T."/>
            <person name="Goeker M."/>
            <person name="Salamov A.A."/>
            <person name="Wisecaver J.H."/>
            <person name="Long T.M."/>
            <person name="Calvey C.H."/>
            <person name="Aerts A.L."/>
            <person name="Barry K.W."/>
            <person name="Choi C."/>
            <person name="Clum A."/>
            <person name="Coughlan A.Y."/>
            <person name="Deshpande S."/>
            <person name="Douglass A.P."/>
            <person name="Hanson S.J."/>
            <person name="Klenk H.-P."/>
            <person name="LaButti K.M."/>
            <person name="Lapidus A."/>
            <person name="Lindquist E.A."/>
            <person name="Lipzen A.M."/>
            <person name="Meier-Kolthoff J.P."/>
            <person name="Ohm R.A."/>
            <person name="Otillar R.P."/>
            <person name="Pangilinan J.L."/>
            <person name="Peng Y."/>
            <person name="Rokas A."/>
            <person name="Rosa C.A."/>
            <person name="Scheuner C."/>
            <person name="Sibirny A.A."/>
            <person name="Slot J.C."/>
            <person name="Stielow J.B."/>
            <person name="Sun H."/>
            <person name="Kurtzman C.P."/>
            <person name="Blackwell M."/>
            <person name="Grigoriev I.V."/>
            <person name="Jeffries T.W."/>
        </authorList>
    </citation>
    <scope>NUCLEOTIDE SEQUENCE [LARGE SCALE GENOMIC DNA]</scope>
    <source>
        <strain evidence="10 11">NRRL Y-11557</strain>
    </source>
</reference>
<sequence length="766" mass="83171">MSAQQQQGMKDGPQSSPQQQQDMPALRQQLPFQAQHGRGQQNVISQVSGAGRGIPIPRQGGNVTQMQEPFARLSQQYQLEMQQARSFGMDTAEGKQAIARAAKIKEYARRLQATSQQYMAQTQNPQQAQAHSAQLTATQQQQQLAAAMQRTPVMQQQRLPPQGQASTTMTPQQSQQSLPPSAAAMAAARTPQQQQQLKAAQAAQFANMSPAQQHSVRMNHFNHVNKYVQQSQAQINAHEKYMNENPGISPEERAKVQQYVRELTVKREQYVLMAKSLAQQIRLSNPQAQMDQQQQQQQPSQQAQQAQLAQMQKTAIQAGQGQPLTAANLMSQLAAVQQNNPQLTQSQIQQSLSQQPAGNKQIQMQASIAQRAQQQQSQIQAQAMQNSQKGFPIQQGNLARPPGVVNPPQSLTAAQQQAFQQQQLLQQQQNQQAVLQSQQQRMQPQNAPGPAVSPQSSMQSPLAAQQGLAGAQRAQAIRAGATSNSNLSPRLQATALGGIPTAAAAAAARTGSPAIAQGSPMARQATSAQQRLQQQQQTPAQQQAIQAPVGQTPQTPQTPAGPSARPVLTQQPIMNSQNIFNPSASVINQMPIPTTLSIKQPTPASVKPARPSLSGGHAANSPIMTSPAVMKPPSFELNGGVARVLSKRKLSELVKDMIGTSSSINGVPLLGDERDTSIDGDVEELLLDLADEFVTSVASFSCRLAKHRKSNTLDVKDVQLHLERNWNIRIPGYNADEIRSVRRWNPTQSYLQKLSGVNTSRAISGK</sequence>
<dbReference type="InterPro" id="IPR037794">
    <property type="entry name" value="TAF12"/>
</dbReference>